<reference evidence="6" key="1">
    <citation type="submission" date="2021-04" db="EMBL/GenBank/DDBJ databases">
        <title>Sinoanaerobacter chloroacetimidivorans sp. nov., an obligate anaerobic bacterium isolated from anaerobic sludge.</title>
        <authorList>
            <person name="Bao Y."/>
        </authorList>
    </citation>
    <scope>NUCLEOTIDE SEQUENCE</scope>
    <source>
        <strain evidence="6">BAD-6</strain>
    </source>
</reference>
<evidence type="ECO:0000259" key="4">
    <source>
        <dbReference type="Pfam" id="PF00107"/>
    </source>
</evidence>
<dbReference type="SUPFAM" id="SSF50129">
    <property type="entry name" value="GroES-like"/>
    <property type="match status" value="1"/>
</dbReference>
<evidence type="ECO:0000259" key="5">
    <source>
        <dbReference type="Pfam" id="PF08240"/>
    </source>
</evidence>
<dbReference type="EMBL" id="JAGSND010000005">
    <property type="protein sequence ID" value="MBR0598129.1"/>
    <property type="molecule type" value="Genomic_DNA"/>
</dbReference>
<proteinExistence type="predicted"/>
<feature type="domain" description="Alcohol dehydrogenase-like N-terminal" evidence="5">
    <location>
        <begin position="28"/>
        <end position="139"/>
    </location>
</feature>
<organism evidence="6 7">
    <name type="scientific">Sinanaerobacter chloroacetimidivorans</name>
    <dbReference type="NCBI Taxonomy" id="2818044"/>
    <lineage>
        <taxon>Bacteria</taxon>
        <taxon>Bacillati</taxon>
        <taxon>Bacillota</taxon>
        <taxon>Clostridia</taxon>
        <taxon>Peptostreptococcales</taxon>
        <taxon>Anaerovoracaceae</taxon>
        <taxon>Sinanaerobacter</taxon>
    </lineage>
</organism>
<dbReference type="Pfam" id="PF08240">
    <property type="entry name" value="ADH_N"/>
    <property type="match status" value="1"/>
</dbReference>
<comment type="caution">
    <text evidence="6">The sequence shown here is derived from an EMBL/GenBank/DDBJ whole genome shotgun (WGS) entry which is preliminary data.</text>
</comment>
<reference evidence="6" key="2">
    <citation type="submission" date="2021-04" db="EMBL/GenBank/DDBJ databases">
        <authorList>
            <person name="Liu J."/>
        </authorList>
    </citation>
    <scope>NUCLEOTIDE SEQUENCE</scope>
    <source>
        <strain evidence="6">BAD-6</strain>
    </source>
</reference>
<dbReference type="InterPro" id="IPR036291">
    <property type="entry name" value="NAD(P)-bd_dom_sf"/>
</dbReference>
<evidence type="ECO:0000256" key="1">
    <source>
        <dbReference type="ARBA" id="ARBA00001947"/>
    </source>
</evidence>
<dbReference type="Proteomes" id="UP000675664">
    <property type="component" value="Unassembled WGS sequence"/>
</dbReference>
<evidence type="ECO:0000313" key="6">
    <source>
        <dbReference type="EMBL" id="MBR0598129.1"/>
    </source>
</evidence>
<dbReference type="Pfam" id="PF00107">
    <property type="entry name" value="ADH_zinc_N"/>
    <property type="match status" value="1"/>
</dbReference>
<evidence type="ECO:0000256" key="2">
    <source>
        <dbReference type="ARBA" id="ARBA00022723"/>
    </source>
</evidence>
<name>A0A8J7W0I2_9FIRM</name>
<evidence type="ECO:0000256" key="3">
    <source>
        <dbReference type="ARBA" id="ARBA00022833"/>
    </source>
</evidence>
<gene>
    <name evidence="6" type="ORF">KCX82_09615</name>
</gene>
<dbReference type="PANTHER" id="PTHR42813">
    <property type="entry name" value="ZINC-TYPE ALCOHOL DEHYDROGENASE-LIKE"/>
    <property type="match status" value="1"/>
</dbReference>
<dbReference type="Gene3D" id="3.90.180.10">
    <property type="entry name" value="Medium-chain alcohol dehydrogenases, catalytic domain"/>
    <property type="match status" value="1"/>
</dbReference>
<feature type="domain" description="Alcohol dehydrogenase-like C-terminal" evidence="4">
    <location>
        <begin position="179"/>
        <end position="292"/>
    </location>
</feature>
<dbReference type="GO" id="GO:0046872">
    <property type="term" value="F:metal ion binding"/>
    <property type="evidence" value="ECO:0007669"/>
    <property type="project" value="UniProtKB-KW"/>
</dbReference>
<dbReference type="InterPro" id="IPR013154">
    <property type="entry name" value="ADH-like_N"/>
</dbReference>
<sequence>MKETMKGLVYHGNKTISLDDLPMPKIEKPDDVIGRVTASAICTSDIHIVQGHAPAKAPLVLGHEFCIEVVEVGEAVKEQYKVGEHYVVAPLSFCGQCDMCKLGRVGRCENGGGFGIFQSGAQAEYIRVSNSRTCMYKVPDGVKDEEVLLVPDMLATGLFGIKQAGVQKGDTVAVIGLGPVGFCTCELLKKIYECNVIAITRQQESLEKAKRLGIADEIVNATDSEMVGKVLQITGKGAPIVIETTGNQTTMETAFNIVAYGGMISTVAVFGGPISVPFHTLVYKNARIAMGIQRAEGIADMIQYVKDGVIDTTFALTHKVPLNDIIKGYELFGLNGKRTPGCIKVVVTPWEDR</sequence>
<dbReference type="SUPFAM" id="SSF51735">
    <property type="entry name" value="NAD(P)-binding Rossmann-fold domains"/>
    <property type="match status" value="1"/>
</dbReference>
<dbReference type="AlphaFoldDB" id="A0A8J7W0I2"/>
<dbReference type="Gene3D" id="3.40.50.720">
    <property type="entry name" value="NAD(P)-binding Rossmann-like Domain"/>
    <property type="match status" value="1"/>
</dbReference>
<keyword evidence="7" id="KW-1185">Reference proteome</keyword>
<dbReference type="RefSeq" id="WP_227018256.1">
    <property type="nucleotide sequence ID" value="NZ_JAGSND010000005.1"/>
</dbReference>
<keyword evidence="3" id="KW-0862">Zinc</keyword>
<protein>
    <submittedName>
        <fullName evidence="6">Alcohol dehydrogenase catalytic domain-containing protein</fullName>
    </submittedName>
</protein>
<accession>A0A8J7W0I2</accession>
<evidence type="ECO:0000313" key="7">
    <source>
        <dbReference type="Proteomes" id="UP000675664"/>
    </source>
</evidence>
<dbReference type="InterPro" id="IPR013149">
    <property type="entry name" value="ADH-like_C"/>
</dbReference>
<keyword evidence="2" id="KW-0479">Metal-binding</keyword>
<dbReference type="InterPro" id="IPR011032">
    <property type="entry name" value="GroES-like_sf"/>
</dbReference>
<comment type="cofactor">
    <cofactor evidence="1">
        <name>Zn(2+)</name>
        <dbReference type="ChEBI" id="CHEBI:29105"/>
    </cofactor>
</comment>